<feature type="domain" description="BACK" evidence="2">
    <location>
        <begin position="18"/>
        <end position="71"/>
    </location>
</feature>
<dbReference type="PANTHER" id="PTHR45632">
    <property type="entry name" value="LD33804P"/>
    <property type="match status" value="1"/>
</dbReference>
<dbReference type="Pfam" id="PF01344">
    <property type="entry name" value="Kelch_1"/>
    <property type="match status" value="1"/>
</dbReference>
<dbReference type="Pfam" id="PF24681">
    <property type="entry name" value="Kelch_KLHDC2_KLHL20_DRC7"/>
    <property type="match status" value="1"/>
</dbReference>
<dbReference type="AlphaFoldDB" id="A0AAW0IT69"/>
<protein>
    <recommendedName>
        <fullName evidence="2">BACK domain-containing protein</fullName>
    </recommendedName>
</protein>
<keyword evidence="1" id="KW-0880">Kelch repeat</keyword>
<dbReference type="Proteomes" id="UP001488838">
    <property type="component" value="Unassembled WGS sequence"/>
</dbReference>
<dbReference type="SMART" id="SM00612">
    <property type="entry name" value="Kelch"/>
    <property type="match status" value="5"/>
</dbReference>
<dbReference type="PANTHER" id="PTHR45632:SF17">
    <property type="entry name" value="KELCH-LIKE PROTEIN 31"/>
    <property type="match status" value="1"/>
</dbReference>
<sequence>MLSPNAVLPKRHFADVVLSEEFLNLGIEQVFEAVIAWVNHDKDVRQEFMARLMEHVRLPLLPREYLVQRVEEEALVKNSSACKDYLIEAMKYHLLPTEQRMLMKSVRTRLRTPMNLPKLMVVVGGQAPKAIRSVECYDFKEERWHQVAELPSRRCRAGMVYMAGLVFAVGGFNGSLRVRTVDSYDPVKDQWTSVANMRDRRSTLGAAVLNGLLYAVGGFDGSTGLSSVEAYNIKSNEWFHVAPMNTRRSSVGVGVVGGFLYAVGGYDGASRQCLSTVECYNATANEWTYIAEMSTRRSGAGKDELSRQRPSNESYDVRGSSHVICASRKFLGSVALLSFACLCSIGVGVLNNLLYAVGGHDGPLVRKSVEVYDPTTNAWRQVADMNMCRRNAGNCQTQNHPGSQLLINHYEPGGCFSVSIHENLPSLTRVSEVTERLALLLL</sequence>
<keyword evidence="4" id="KW-1185">Reference proteome</keyword>
<evidence type="ECO:0000313" key="3">
    <source>
        <dbReference type="EMBL" id="KAK7817673.1"/>
    </source>
</evidence>
<reference evidence="3 4" key="1">
    <citation type="journal article" date="2023" name="bioRxiv">
        <title>Conserved and derived expression patterns and positive selection on dental genes reveal complex evolutionary context of ever-growing rodent molars.</title>
        <authorList>
            <person name="Calamari Z.T."/>
            <person name="Song A."/>
            <person name="Cohen E."/>
            <person name="Akter M."/>
            <person name="Roy R.D."/>
            <person name="Hallikas O."/>
            <person name="Christensen M.M."/>
            <person name="Li P."/>
            <person name="Marangoni P."/>
            <person name="Jernvall J."/>
            <person name="Klein O.D."/>
        </authorList>
    </citation>
    <scope>NUCLEOTIDE SEQUENCE [LARGE SCALE GENOMIC DNA]</scope>
    <source>
        <strain evidence="3">V071</strain>
    </source>
</reference>
<dbReference type="InterPro" id="IPR006652">
    <property type="entry name" value="Kelch_1"/>
</dbReference>
<evidence type="ECO:0000259" key="2">
    <source>
        <dbReference type="Pfam" id="PF07707"/>
    </source>
</evidence>
<evidence type="ECO:0000313" key="4">
    <source>
        <dbReference type="Proteomes" id="UP001488838"/>
    </source>
</evidence>
<accession>A0AAW0IT69</accession>
<organism evidence="3 4">
    <name type="scientific">Myodes glareolus</name>
    <name type="common">Bank vole</name>
    <name type="synonym">Clethrionomys glareolus</name>
    <dbReference type="NCBI Taxonomy" id="447135"/>
    <lineage>
        <taxon>Eukaryota</taxon>
        <taxon>Metazoa</taxon>
        <taxon>Chordata</taxon>
        <taxon>Craniata</taxon>
        <taxon>Vertebrata</taxon>
        <taxon>Euteleostomi</taxon>
        <taxon>Mammalia</taxon>
        <taxon>Eutheria</taxon>
        <taxon>Euarchontoglires</taxon>
        <taxon>Glires</taxon>
        <taxon>Rodentia</taxon>
        <taxon>Myomorpha</taxon>
        <taxon>Muroidea</taxon>
        <taxon>Cricetidae</taxon>
        <taxon>Arvicolinae</taxon>
        <taxon>Myodes</taxon>
    </lineage>
</organism>
<dbReference type="Gene3D" id="1.25.40.420">
    <property type="match status" value="1"/>
</dbReference>
<evidence type="ECO:0000256" key="1">
    <source>
        <dbReference type="ARBA" id="ARBA00022441"/>
    </source>
</evidence>
<name>A0AAW0IT69_MYOGA</name>
<dbReference type="EMBL" id="JBBHLL010000093">
    <property type="protein sequence ID" value="KAK7817673.1"/>
    <property type="molecule type" value="Genomic_DNA"/>
</dbReference>
<dbReference type="InterPro" id="IPR011705">
    <property type="entry name" value="BACK"/>
</dbReference>
<proteinExistence type="predicted"/>
<comment type="caution">
    <text evidence="3">The sequence shown here is derived from an EMBL/GenBank/DDBJ whole genome shotgun (WGS) entry which is preliminary data.</text>
</comment>
<dbReference type="SUPFAM" id="SSF117281">
    <property type="entry name" value="Kelch motif"/>
    <property type="match status" value="1"/>
</dbReference>
<dbReference type="InterPro" id="IPR015915">
    <property type="entry name" value="Kelch-typ_b-propeller"/>
</dbReference>
<dbReference type="Pfam" id="PF07707">
    <property type="entry name" value="BACK"/>
    <property type="match status" value="1"/>
</dbReference>
<gene>
    <name evidence="3" type="ORF">U0070_018637</name>
</gene>
<dbReference type="Gene3D" id="2.120.10.80">
    <property type="entry name" value="Kelch-type beta propeller"/>
    <property type="match status" value="1"/>
</dbReference>